<evidence type="ECO:0000256" key="1">
    <source>
        <dbReference type="ARBA" id="ARBA00000448"/>
    </source>
</evidence>
<dbReference type="NCBIfam" id="TIGR03356">
    <property type="entry name" value="BGL"/>
    <property type="match status" value="1"/>
</dbReference>
<keyword evidence="6" id="KW-0119">Carbohydrate metabolism</keyword>
<dbReference type="PANTHER" id="PTHR10353:SF36">
    <property type="entry name" value="LP05116P"/>
    <property type="match status" value="1"/>
</dbReference>
<keyword evidence="7 10" id="KW-0326">Glycosidase</keyword>
<dbReference type="Gene3D" id="3.20.20.80">
    <property type="entry name" value="Glycosidases"/>
    <property type="match status" value="1"/>
</dbReference>
<keyword evidence="5" id="KW-0136">Cellulose degradation</keyword>
<dbReference type="PROSITE" id="PS00653">
    <property type="entry name" value="GLYCOSYL_HYDROL_F1_2"/>
    <property type="match status" value="1"/>
</dbReference>
<name>A0ABS8AYH9_9BACT</name>
<protein>
    <recommendedName>
        <fullName evidence="3 10">Beta-glucosidase</fullName>
        <ecNumber evidence="3 10">3.2.1.21</ecNumber>
    </recommendedName>
</protein>
<evidence type="ECO:0000256" key="10">
    <source>
        <dbReference type="RuleBase" id="RU361175"/>
    </source>
</evidence>
<dbReference type="RefSeq" id="WP_226180186.1">
    <property type="nucleotide sequence ID" value="NZ_JAJADR010000012.1"/>
</dbReference>
<dbReference type="InterPro" id="IPR018120">
    <property type="entry name" value="Glyco_hydro_1_AS"/>
</dbReference>
<keyword evidence="4 10" id="KW-0378">Hydrolase</keyword>
<dbReference type="InterPro" id="IPR017736">
    <property type="entry name" value="Glyco_hydro_1_beta-glucosidase"/>
</dbReference>
<comment type="similarity">
    <text evidence="2 10">Belongs to the glycosyl hydrolase 1 family.</text>
</comment>
<keyword evidence="12" id="KW-1185">Reference proteome</keyword>
<evidence type="ECO:0000256" key="8">
    <source>
        <dbReference type="ARBA" id="ARBA00023326"/>
    </source>
</evidence>
<comment type="caution">
    <text evidence="11">The sequence shown here is derived from an EMBL/GenBank/DDBJ whole genome shotgun (WGS) entry which is preliminary data.</text>
</comment>
<dbReference type="PANTHER" id="PTHR10353">
    <property type="entry name" value="GLYCOSYL HYDROLASE"/>
    <property type="match status" value="1"/>
</dbReference>
<reference evidence="11" key="1">
    <citation type="submission" date="2021-10" db="EMBL/GenBank/DDBJ databases">
        <authorList>
            <person name="Dean J.D."/>
            <person name="Kim M.K."/>
            <person name="Newey C.N."/>
            <person name="Stoker T.S."/>
            <person name="Thompson D.W."/>
            <person name="Grose J.H."/>
        </authorList>
    </citation>
    <scope>NUCLEOTIDE SEQUENCE</scope>
    <source>
        <strain evidence="11">BT178</strain>
    </source>
</reference>
<dbReference type="InterPro" id="IPR017853">
    <property type="entry name" value="GH"/>
</dbReference>
<evidence type="ECO:0000256" key="7">
    <source>
        <dbReference type="ARBA" id="ARBA00023295"/>
    </source>
</evidence>
<evidence type="ECO:0000256" key="9">
    <source>
        <dbReference type="PROSITE-ProRule" id="PRU10055"/>
    </source>
</evidence>
<gene>
    <name evidence="11" type="ORF">LGH74_22985</name>
</gene>
<proteinExistence type="inferred from homology"/>
<dbReference type="GO" id="GO:0004565">
    <property type="term" value="F:beta-galactosidase activity"/>
    <property type="evidence" value="ECO:0007669"/>
    <property type="project" value="UniProtKB-EC"/>
</dbReference>
<dbReference type="InterPro" id="IPR001360">
    <property type="entry name" value="Glyco_hydro_1"/>
</dbReference>
<accession>A0ABS8AYH9</accession>
<feature type="active site" description="Nucleophile" evidence="9">
    <location>
        <position position="376"/>
    </location>
</feature>
<evidence type="ECO:0000256" key="6">
    <source>
        <dbReference type="ARBA" id="ARBA00023277"/>
    </source>
</evidence>
<organism evidence="11 12">
    <name type="scientific">Hymenobacter lucidus</name>
    <dbReference type="NCBI Taxonomy" id="2880930"/>
    <lineage>
        <taxon>Bacteria</taxon>
        <taxon>Pseudomonadati</taxon>
        <taxon>Bacteroidota</taxon>
        <taxon>Cytophagia</taxon>
        <taxon>Cytophagales</taxon>
        <taxon>Hymenobacteraceae</taxon>
        <taxon>Hymenobacter</taxon>
    </lineage>
</organism>
<sequence>MPDIPAALPAAFFPATTPAVFSRADFGPDFRWGVSAAAYQTEGAWNVDGKGPSIWDEFVHRSGKIRRRETADIACDFYHRWPQDLDLLQQLGVPDFRFSVAWSRVQPLGIGPVNAAGLDFYDRLVDGCLARGITPWLTLYHWDLPAALQRRGGWANRDVVGWFGDYAQRVAARLGDRVAHWMVLNEPMVFVGAGQLLGLHAPGQRQLGGFLAAIHHAALAQAEGGRALRAVLPAAAQIGTTFSCSYLTPWRPAAPRDVRATRRANALLNRLFVEPALGLGYPTADLPVLNWLDRYIQPGDENRLPFAFDFLGVQNYTREVVRYSPFVPLAWATLVGARQRGMPYTQMGWEVYPESLYHMLKQFAAYPNVPRLLVTENGAAFPDATPTQGRIADPQRQAFLRACIGQVLRAKREGIAVDGYFAWSFTDNFEWAEGYEPRFGLVGIDFQTQTRTVKDSGWWYRDFLTGGVGTGVRQESLASQEKIEHQS</sequence>
<keyword evidence="8" id="KW-0624">Polysaccharide degradation</keyword>
<evidence type="ECO:0000256" key="4">
    <source>
        <dbReference type="ARBA" id="ARBA00022801"/>
    </source>
</evidence>
<dbReference type="Pfam" id="PF00232">
    <property type="entry name" value="Glyco_hydro_1"/>
    <property type="match status" value="1"/>
</dbReference>
<evidence type="ECO:0000256" key="3">
    <source>
        <dbReference type="ARBA" id="ARBA00012744"/>
    </source>
</evidence>
<comment type="catalytic activity">
    <reaction evidence="1 10">
        <text>Hydrolysis of terminal, non-reducing beta-D-glucosyl residues with release of beta-D-glucose.</text>
        <dbReference type="EC" id="3.2.1.21"/>
    </reaction>
</comment>
<dbReference type="InterPro" id="IPR033132">
    <property type="entry name" value="GH_1_N_CS"/>
</dbReference>
<evidence type="ECO:0000313" key="12">
    <source>
        <dbReference type="Proteomes" id="UP001165296"/>
    </source>
</evidence>
<dbReference type="PRINTS" id="PR00131">
    <property type="entry name" value="GLHYDRLASE1"/>
</dbReference>
<dbReference type="PROSITE" id="PS00572">
    <property type="entry name" value="GLYCOSYL_HYDROL_F1_1"/>
    <property type="match status" value="1"/>
</dbReference>
<dbReference type="EC" id="3.2.1.21" evidence="3 10"/>
<evidence type="ECO:0000256" key="5">
    <source>
        <dbReference type="ARBA" id="ARBA00023001"/>
    </source>
</evidence>
<evidence type="ECO:0000313" key="11">
    <source>
        <dbReference type="EMBL" id="MCB2410870.1"/>
    </source>
</evidence>
<evidence type="ECO:0000256" key="2">
    <source>
        <dbReference type="ARBA" id="ARBA00010838"/>
    </source>
</evidence>
<dbReference type="Proteomes" id="UP001165296">
    <property type="component" value="Unassembled WGS sequence"/>
</dbReference>
<dbReference type="SUPFAM" id="SSF51445">
    <property type="entry name" value="(Trans)glycosidases"/>
    <property type="match status" value="1"/>
</dbReference>
<dbReference type="EMBL" id="JAJADR010000012">
    <property type="protein sequence ID" value="MCB2410870.1"/>
    <property type="molecule type" value="Genomic_DNA"/>
</dbReference>